<keyword evidence="3" id="KW-1185">Reference proteome</keyword>
<dbReference type="Proteomes" id="UP000887565">
    <property type="component" value="Unplaced"/>
</dbReference>
<feature type="domain" description="Abnormal cell migration protein 18-like fibronectin type I" evidence="2">
    <location>
        <begin position="154"/>
        <end position="220"/>
    </location>
</feature>
<organism evidence="3 4">
    <name type="scientific">Romanomermis culicivorax</name>
    <name type="common">Nematode worm</name>
    <dbReference type="NCBI Taxonomy" id="13658"/>
    <lineage>
        <taxon>Eukaryota</taxon>
        <taxon>Metazoa</taxon>
        <taxon>Ecdysozoa</taxon>
        <taxon>Nematoda</taxon>
        <taxon>Enoplea</taxon>
        <taxon>Dorylaimia</taxon>
        <taxon>Mermithida</taxon>
        <taxon>Mermithoidea</taxon>
        <taxon>Mermithidae</taxon>
        <taxon>Romanomermis</taxon>
    </lineage>
</organism>
<name>A0A915KH42_ROMCU</name>
<dbReference type="AlphaFoldDB" id="A0A915KH42"/>
<dbReference type="InterPro" id="IPR040282">
    <property type="entry name" value="Mig-18-like"/>
</dbReference>
<reference evidence="4" key="1">
    <citation type="submission" date="2022-11" db="UniProtKB">
        <authorList>
            <consortium name="WormBaseParasite"/>
        </authorList>
    </citation>
    <scope>IDENTIFICATION</scope>
</reference>
<feature type="domain" description="Abnormal cell migration protein 18-like fibronectin type I" evidence="2">
    <location>
        <begin position="80"/>
        <end position="148"/>
    </location>
</feature>
<dbReference type="Pfam" id="PF23003">
    <property type="entry name" value="Fn1_2"/>
    <property type="match status" value="3"/>
</dbReference>
<dbReference type="PANTHER" id="PTHR35572">
    <property type="entry name" value="PROTEIN CBG04538-RELATED"/>
    <property type="match status" value="1"/>
</dbReference>
<protein>
    <recommendedName>
        <fullName evidence="2">Abnormal cell migration protein 18-like fibronectin type I domain-containing protein</fullName>
    </recommendedName>
</protein>
<accession>A0A915KH42</accession>
<feature type="compositionally biased region" description="Basic and acidic residues" evidence="1">
    <location>
        <begin position="8"/>
        <end position="20"/>
    </location>
</feature>
<feature type="domain" description="Abnormal cell migration protein 18-like fibronectin type I" evidence="2">
    <location>
        <begin position="20"/>
        <end position="73"/>
    </location>
</feature>
<proteinExistence type="predicted"/>
<evidence type="ECO:0000259" key="2">
    <source>
        <dbReference type="Pfam" id="PF23003"/>
    </source>
</evidence>
<evidence type="ECO:0000256" key="1">
    <source>
        <dbReference type="SAM" id="MobiDB-lite"/>
    </source>
</evidence>
<dbReference type="OMA" id="WTDAKNT"/>
<sequence length="316" mass="36521">MQSAVAAVDDRSRKCPGGHDHGQTVDRGRYWYKCNTGHLEPMGCFADDGTRLDIMGAFRTRGYVLQCVLDYKGDLAFRYKGCLSDDQKEYAPNETWQDERYWYVCMVHGEYLRSEVGGCVHQNNRYGIGATIEKKGFLYECRRYGNSTGSFCPVACLHQGRRYDVDQTFEIGKYWYTCTIYNGRLAKVCVGCLHKEKRLKDGDRYFQRDSVYECEIRNNTLPEHRLIGCRDDLDGVVVERKLGCMWTVGRFPTQYVMQCVPKHARLAVKEVVKCYYKGYEMNPGCFRIVDDEVITCRKNAGGAVTIERIFEYCENV</sequence>
<evidence type="ECO:0000313" key="3">
    <source>
        <dbReference type="Proteomes" id="UP000887565"/>
    </source>
</evidence>
<dbReference type="WBParaSite" id="nRc.2.0.1.t37301-RA">
    <property type="protein sequence ID" value="nRc.2.0.1.t37301-RA"/>
    <property type="gene ID" value="nRc.2.0.1.g37301"/>
</dbReference>
<dbReference type="InterPro" id="IPR055119">
    <property type="entry name" value="Mig18_Fn1"/>
</dbReference>
<evidence type="ECO:0000313" key="4">
    <source>
        <dbReference type="WBParaSite" id="nRc.2.0.1.t37301-RA"/>
    </source>
</evidence>
<feature type="region of interest" description="Disordered" evidence="1">
    <location>
        <begin position="1"/>
        <end position="20"/>
    </location>
</feature>